<proteinExistence type="predicted"/>
<accession>M7YFQ3</accession>
<dbReference type="EMBL" id="KD246000">
    <property type="protein sequence ID" value="EMS49183.1"/>
    <property type="molecule type" value="Genomic_DNA"/>
</dbReference>
<feature type="compositionally biased region" description="Low complexity" evidence="1">
    <location>
        <begin position="75"/>
        <end position="85"/>
    </location>
</feature>
<evidence type="ECO:0000256" key="1">
    <source>
        <dbReference type="SAM" id="MobiDB-lite"/>
    </source>
</evidence>
<feature type="region of interest" description="Disordered" evidence="1">
    <location>
        <begin position="71"/>
        <end position="137"/>
    </location>
</feature>
<dbReference type="OMA" id="ATAMWDA"/>
<protein>
    <submittedName>
        <fullName evidence="2">Uncharacterized protein</fullName>
    </submittedName>
</protein>
<gene>
    <name evidence="2" type="ORF">TRIUR3_29549</name>
</gene>
<name>M7YFQ3_TRIUA</name>
<feature type="compositionally biased region" description="Low complexity" evidence="1">
    <location>
        <begin position="117"/>
        <end position="133"/>
    </location>
</feature>
<organism evidence="2">
    <name type="scientific">Triticum urartu</name>
    <name type="common">Red wild einkorn</name>
    <name type="synonym">Crithodium urartu</name>
    <dbReference type="NCBI Taxonomy" id="4572"/>
    <lineage>
        <taxon>Eukaryota</taxon>
        <taxon>Viridiplantae</taxon>
        <taxon>Streptophyta</taxon>
        <taxon>Embryophyta</taxon>
        <taxon>Tracheophyta</taxon>
        <taxon>Spermatophyta</taxon>
        <taxon>Magnoliopsida</taxon>
        <taxon>Liliopsida</taxon>
        <taxon>Poales</taxon>
        <taxon>Poaceae</taxon>
        <taxon>BOP clade</taxon>
        <taxon>Pooideae</taxon>
        <taxon>Triticodae</taxon>
        <taxon>Triticeae</taxon>
        <taxon>Triticinae</taxon>
        <taxon>Triticum</taxon>
    </lineage>
</organism>
<dbReference type="AlphaFoldDB" id="M7YFQ3"/>
<sequence length="187" mass="20242">MDLVAQLNQERVNAHGRARCRVQKNRVSAPGTATAMWDAHAGELEDERAPRLQEHGGAARFDARKRIWPETMDCQSRGDSGSARGRGSRGRNRRTWRQQQVQQGSPGLGRRAPVRLGRPGARGTAQGRTAGHGSMARARDAMAVAAVLVARQRTTEHNEEAGNGQEAGMVGEEVELGLLRDLSVGGH</sequence>
<feature type="compositionally biased region" description="Basic residues" evidence="1">
    <location>
        <begin position="86"/>
        <end position="96"/>
    </location>
</feature>
<evidence type="ECO:0000313" key="2">
    <source>
        <dbReference type="EMBL" id="EMS49183.1"/>
    </source>
</evidence>
<reference evidence="2" key="1">
    <citation type="journal article" date="2013" name="Nature">
        <title>Draft genome of the wheat A-genome progenitor Triticum urartu.</title>
        <authorList>
            <person name="Ling H.Q."/>
            <person name="Zhao S."/>
            <person name="Liu D."/>
            <person name="Wang J."/>
            <person name="Sun H."/>
            <person name="Zhang C."/>
            <person name="Fan H."/>
            <person name="Li D."/>
            <person name="Dong L."/>
            <person name="Tao Y."/>
            <person name="Gao C."/>
            <person name="Wu H."/>
            <person name="Li Y."/>
            <person name="Cui Y."/>
            <person name="Guo X."/>
            <person name="Zheng S."/>
            <person name="Wang B."/>
            <person name="Yu K."/>
            <person name="Liang Q."/>
            <person name="Yang W."/>
            <person name="Lou X."/>
            <person name="Chen J."/>
            <person name="Feng M."/>
            <person name="Jian J."/>
            <person name="Zhang X."/>
            <person name="Luo G."/>
            <person name="Jiang Y."/>
            <person name="Liu J."/>
            <person name="Wang Z."/>
            <person name="Sha Y."/>
            <person name="Zhang B."/>
            <person name="Wu H."/>
            <person name="Tang D."/>
            <person name="Shen Q."/>
            <person name="Xue P."/>
            <person name="Zou S."/>
            <person name="Wang X."/>
            <person name="Liu X."/>
            <person name="Wang F."/>
            <person name="Yang Y."/>
            <person name="An X."/>
            <person name="Dong Z."/>
            <person name="Zhang K."/>
            <person name="Zhang X."/>
            <person name="Luo M.C."/>
            <person name="Dvorak J."/>
            <person name="Tong Y."/>
            <person name="Wang J."/>
            <person name="Yang H."/>
            <person name="Li Z."/>
            <person name="Wang D."/>
            <person name="Zhang A."/>
            <person name="Wang J."/>
        </authorList>
    </citation>
    <scope>NUCLEOTIDE SEQUENCE</scope>
</reference>